<dbReference type="InterPro" id="IPR036537">
    <property type="entry name" value="Adaptor_Cbl_N_dom_sf"/>
</dbReference>
<feature type="non-terminal residue" evidence="7">
    <location>
        <position position="494"/>
    </location>
</feature>
<dbReference type="EMBL" id="JARJCW010000032">
    <property type="protein sequence ID" value="KAJ7208855.1"/>
    <property type="molecule type" value="Genomic_DNA"/>
</dbReference>
<evidence type="ECO:0000313" key="8">
    <source>
        <dbReference type="Proteomes" id="UP001219525"/>
    </source>
</evidence>
<dbReference type="Pfam" id="PF00069">
    <property type="entry name" value="Pkinase"/>
    <property type="match status" value="1"/>
</dbReference>
<dbReference type="InterPro" id="IPR017441">
    <property type="entry name" value="Protein_kinase_ATP_BS"/>
</dbReference>
<dbReference type="Gene3D" id="1.20.930.20">
    <property type="entry name" value="Adaptor protein Cbl, N-terminal domain"/>
    <property type="match status" value="1"/>
</dbReference>
<name>A0AAD6VDA8_9AGAR</name>
<evidence type="ECO:0000256" key="5">
    <source>
        <dbReference type="SAM" id="Phobius"/>
    </source>
</evidence>
<dbReference type="InterPro" id="IPR008271">
    <property type="entry name" value="Ser/Thr_kinase_AS"/>
</dbReference>
<feature type="transmembrane region" description="Helical" evidence="5">
    <location>
        <begin position="6"/>
        <end position="28"/>
    </location>
</feature>
<proteinExistence type="inferred from homology"/>
<protein>
    <submittedName>
        <fullName evidence="7">Kinase-like domain-containing protein</fullName>
    </submittedName>
</protein>
<comment type="caution">
    <text evidence="7">The sequence shown here is derived from an EMBL/GenBank/DDBJ whole genome shotgun (WGS) entry which is preliminary data.</text>
</comment>
<dbReference type="PANTHER" id="PTHR44329:SF214">
    <property type="entry name" value="PROTEIN KINASE DOMAIN-CONTAINING PROTEIN"/>
    <property type="match status" value="1"/>
</dbReference>
<accession>A0AAD6VDA8</accession>
<dbReference type="GO" id="GO:0007166">
    <property type="term" value="P:cell surface receptor signaling pathway"/>
    <property type="evidence" value="ECO:0007669"/>
    <property type="project" value="InterPro"/>
</dbReference>
<dbReference type="GO" id="GO:0004674">
    <property type="term" value="F:protein serine/threonine kinase activity"/>
    <property type="evidence" value="ECO:0007669"/>
    <property type="project" value="UniProtKB-KW"/>
</dbReference>
<comment type="similarity">
    <text evidence="4">Belongs to the protein kinase superfamily.</text>
</comment>
<evidence type="ECO:0000259" key="6">
    <source>
        <dbReference type="PROSITE" id="PS50011"/>
    </source>
</evidence>
<dbReference type="PANTHER" id="PTHR44329">
    <property type="entry name" value="SERINE/THREONINE-PROTEIN KINASE TNNI3K-RELATED"/>
    <property type="match status" value="1"/>
</dbReference>
<dbReference type="PROSITE" id="PS00108">
    <property type="entry name" value="PROTEIN_KINASE_ST"/>
    <property type="match status" value="1"/>
</dbReference>
<sequence>MDAALGMAGVIPIPGLSLIFRLFGFIVTDIPHIRESRKQVKQLAANVAQMLQALNTQLANEQLLEATWAQPLADLESLLKDIKLFTEKEQKKSFFKSLLSRENRHGTIDDFYRRIGMLVNAFQITSQLNVQTMLKQNETAHVEDAEYLTAHLNGLERNQLELRQALDVNANNVLAMMVAMERRLESQPPVAWQAQIPEQKFFARALEYLSSVTSKRVEVEDWMIPTFEVDYNEEIGSGGFGTVYRGTWNRTEVAIKVMHKFGGVKTDLSLLRREIDVWLNLRHPNILQFLGANTLDDTPFIVMPCMPYNARQFIQCHKDVDPVYILRDISLGLEYLHSRNSKICHGDLKAINVLIDDRGRAQLCDFGLARVKADITSRTAAQVGNSVTSGSRNWMAPELLVGARVTPSSDMFAFGMTLYELYTDETPFASVAFNDFIEVVVRMDVRPERPDGADAARLTDAVWGLAQRCWTKTPSERPTAREAHDIVQRLIEDT</sequence>
<keyword evidence="5" id="KW-0472">Membrane</keyword>
<dbReference type="InterPro" id="IPR011009">
    <property type="entry name" value="Kinase-like_dom_sf"/>
</dbReference>
<feature type="binding site" evidence="3">
    <location>
        <position position="256"/>
    </location>
    <ligand>
        <name>ATP</name>
        <dbReference type="ChEBI" id="CHEBI:30616"/>
    </ligand>
</feature>
<evidence type="ECO:0000256" key="1">
    <source>
        <dbReference type="ARBA" id="ARBA00022741"/>
    </source>
</evidence>
<feature type="domain" description="Protein kinase" evidence="6">
    <location>
        <begin position="229"/>
        <end position="487"/>
    </location>
</feature>
<dbReference type="SMART" id="SM00220">
    <property type="entry name" value="S_TKc"/>
    <property type="match status" value="1"/>
</dbReference>
<gene>
    <name evidence="7" type="ORF">GGX14DRAFT_499442</name>
</gene>
<keyword evidence="5" id="KW-1133">Transmembrane helix</keyword>
<dbReference type="AlphaFoldDB" id="A0AAD6VDA8"/>
<dbReference type="Gene3D" id="3.30.200.20">
    <property type="entry name" value="Phosphorylase Kinase, domain 1"/>
    <property type="match status" value="1"/>
</dbReference>
<dbReference type="InterPro" id="IPR051681">
    <property type="entry name" value="Ser/Thr_Kinases-Pseudokinases"/>
</dbReference>
<dbReference type="PROSITE" id="PS00107">
    <property type="entry name" value="PROTEIN_KINASE_ATP"/>
    <property type="match status" value="1"/>
</dbReference>
<dbReference type="Gene3D" id="1.10.510.10">
    <property type="entry name" value="Transferase(Phosphotransferase) domain 1"/>
    <property type="match status" value="1"/>
</dbReference>
<reference evidence="7" key="1">
    <citation type="submission" date="2023-03" db="EMBL/GenBank/DDBJ databases">
        <title>Massive genome expansion in bonnet fungi (Mycena s.s.) driven by repeated elements and novel gene families across ecological guilds.</title>
        <authorList>
            <consortium name="Lawrence Berkeley National Laboratory"/>
            <person name="Harder C.B."/>
            <person name="Miyauchi S."/>
            <person name="Viragh M."/>
            <person name="Kuo A."/>
            <person name="Thoen E."/>
            <person name="Andreopoulos B."/>
            <person name="Lu D."/>
            <person name="Skrede I."/>
            <person name="Drula E."/>
            <person name="Henrissat B."/>
            <person name="Morin E."/>
            <person name="Kohler A."/>
            <person name="Barry K."/>
            <person name="LaButti K."/>
            <person name="Morin E."/>
            <person name="Salamov A."/>
            <person name="Lipzen A."/>
            <person name="Mereny Z."/>
            <person name="Hegedus B."/>
            <person name="Baldrian P."/>
            <person name="Stursova M."/>
            <person name="Weitz H."/>
            <person name="Taylor A."/>
            <person name="Grigoriev I.V."/>
            <person name="Nagy L.G."/>
            <person name="Martin F."/>
            <person name="Kauserud H."/>
        </authorList>
    </citation>
    <scope>NUCLEOTIDE SEQUENCE</scope>
    <source>
        <strain evidence="7">9144</strain>
    </source>
</reference>
<dbReference type="InterPro" id="IPR059179">
    <property type="entry name" value="MLKL-like_MCAfunc"/>
</dbReference>
<keyword evidence="4" id="KW-0723">Serine/threonine-protein kinase</keyword>
<keyword evidence="1 3" id="KW-0547">Nucleotide-binding</keyword>
<evidence type="ECO:0000256" key="2">
    <source>
        <dbReference type="ARBA" id="ARBA00022840"/>
    </source>
</evidence>
<keyword evidence="5" id="KW-0812">Transmembrane</keyword>
<keyword evidence="8" id="KW-1185">Reference proteome</keyword>
<dbReference type="PROSITE" id="PS50011">
    <property type="entry name" value="PROTEIN_KINASE_DOM"/>
    <property type="match status" value="1"/>
</dbReference>
<keyword evidence="2 3" id="KW-0067">ATP-binding</keyword>
<organism evidence="7 8">
    <name type="scientific">Mycena pura</name>
    <dbReference type="NCBI Taxonomy" id="153505"/>
    <lineage>
        <taxon>Eukaryota</taxon>
        <taxon>Fungi</taxon>
        <taxon>Dikarya</taxon>
        <taxon>Basidiomycota</taxon>
        <taxon>Agaricomycotina</taxon>
        <taxon>Agaricomycetes</taxon>
        <taxon>Agaricomycetidae</taxon>
        <taxon>Agaricales</taxon>
        <taxon>Marasmiineae</taxon>
        <taxon>Mycenaceae</taxon>
        <taxon>Mycena</taxon>
    </lineage>
</organism>
<dbReference type="GO" id="GO:0005524">
    <property type="term" value="F:ATP binding"/>
    <property type="evidence" value="ECO:0007669"/>
    <property type="project" value="UniProtKB-UniRule"/>
</dbReference>
<evidence type="ECO:0000313" key="7">
    <source>
        <dbReference type="EMBL" id="KAJ7208855.1"/>
    </source>
</evidence>
<dbReference type="CDD" id="cd21037">
    <property type="entry name" value="MLKL_NTD"/>
    <property type="match status" value="1"/>
</dbReference>
<dbReference type="InterPro" id="IPR000719">
    <property type="entry name" value="Prot_kinase_dom"/>
</dbReference>
<dbReference type="SUPFAM" id="SSF56112">
    <property type="entry name" value="Protein kinase-like (PK-like)"/>
    <property type="match status" value="1"/>
</dbReference>
<evidence type="ECO:0000256" key="3">
    <source>
        <dbReference type="PROSITE-ProRule" id="PRU10141"/>
    </source>
</evidence>
<evidence type="ECO:0000256" key="4">
    <source>
        <dbReference type="RuleBase" id="RU000304"/>
    </source>
</evidence>
<dbReference type="Proteomes" id="UP001219525">
    <property type="component" value="Unassembled WGS sequence"/>
</dbReference>
<keyword evidence="7" id="KW-0808">Transferase</keyword>
<keyword evidence="7" id="KW-0418">Kinase</keyword>